<protein>
    <submittedName>
        <fullName evidence="4">DNA-binding CsgD family transcriptional regulator</fullName>
    </submittedName>
</protein>
<reference evidence="4" key="1">
    <citation type="submission" date="2020-11" db="EMBL/GenBank/DDBJ databases">
        <title>Sequencing the genomes of 1000 actinobacteria strains.</title>
        <authorList>
            <person name="Klenk H.-P."/>
        </authorList>
    </citation>
    <scope>NUCLEOTIDE SEQUENCE</scope>
    <source>
        <strain evidence="4">DSM 43175</strain>
    </source>
</reference>
<keyword evidence="1" id="KW-0547">Nucleotide-binding</keyword>
<dbReference type="GO" id="GO:0005524">
    <property type="term" value="F:ATP binding"/>
    <property type="evidence" value="ECO:0007669"/>
    <property type="project" value="UniProtKB-KW"/>
</dbReference>
<dbReference type="GO" id="GO:0006355">
    <property type="term" value="P:regulation of DNA-templated transcription"/>
    <property type="evidence" value="ECO:0007669"/>
    <property type="project" value="InterPro"/>
</dbReference>
<dbReference type="Gene3D" id="1.10.10.10">
    <property type="entry name" value="Winged helix-like DNA-binding domain superfamily/Winged helix DNA-binding domain"/>
    <property type="match status" value="1"/>
</dbReference>
<evidence type="ECO:0000259" key="3">
    <source>
        <dbReference type="PROSITE" id="PS50043"/>
    </source>
</evidence>
<dbReference type="CDD" id="cd06170">
    <property type="entry name" value="LuxR_C_like"/>
    <property type="match status" value="1"/>
</dbReference>
<keyword evidence="2" id="KW-0067">ATP-binding</keyword>
<dbReference type="InterPro" id="IPR000792">
    <property type="entry name" value="Tscrpt_reg_LuxR_C"/>
</dbReference>
<dbReference type="Proteomes" id="UP000614047">
    <property type="component" value="Unassembled WGS sequence"/>
</dbReference>
<dbReference type="Pfam" id="PF00196">
    <property type="entry name" value="GerE"/>
    <property type="match status" value="1"/>
</dbReference>
<dbReference type="GO" id="GO:0005737">
    <property type="term" value="C:cytoplasm"/>
    <property type="evidence" value="ECO:0007669"/>
    <property type="project" value="TreeGrafter"/>
</dbReference>
<gene>
    <name evidence="4" type="ORF">IW256_005920</name>
</gene>
<dbReference type="RefSeq" id="WP_197014078.1">
    <property type="nucleotide sequence ID" value="NZ_BAABES010000002.1"/>
</dbReference>
<dbReference type="AlphaFoldDB" id="A0A931DLP3"/>
<dbReference type="InterPro" id="IPR041664">
    <property type="entry name" value="AAA_16"/>
</dbReference>
<proteinExistence type="predicted"/>
<accession>A0A931DLP3</accession>
<dbReference type="SMART" id="SM00421">
    <property type="entry name" value="HTH_LUXR"/>
    <property type="match status" value="1"/>
</dbReference>
<dbReference type="EMBL" id="JADOUA010000001">
    <property type="protein sequence ID" value="MBG6091807.1"/>
    <property type="molecule type" value="Genomic_DNA"/>
</dbReference>
<dbReference type="Pfam" id="PF13191">
    <property type="entry name" value="AAA_16"/>
    <property type="match status" value="1"/>
</dbReference>
<feature type="domain" description="HTH luxR-type" evidence="3">
    <location>
        <begin position="870"/>
        <end position="935"/>
    </location>
</feature>
<dbReference type="InterPro" id="IPR016032">
    <property type="entry name" value="Sig_transdc_resp-reg_C-effctor"/>
</dbReference>
<dbReference type="PROSITE" id="PS00622">
    <property type="entry name" value="HTH_LUXR_1"/>
    <property type="match status" value="1"/>
</dbReference>
<dbReference type="SUPFAM" id="SSF52540">
    <property type="entry name" value="P-loop containing nucleoside triphosphate hydrolases"/>
    <property type="match status" value="1"/>
</dbReference>
<sequence length="953" mass="100012">MPPRDPPLVEREVDLASLVAALARPPAVVVVEGERGAGKTRLVREALAAPGLEGRQPLVGHSRPTLASCPLGPVIEALATASRPPVRPLSALAGVLRTVLPELAAILPPAPPPVPEPQLVRHRLVRASAELLAKLGPTILVLEDVQWGDAATVELIRMIGARPPPELSIVITCEPPAALPELGLGTTRLSIPPLSPAGAGRLACAILGDPETVLPTGVADLLYERSGGVPFVVREDVRMLRQHDLLRPVNGAWTLGPGAETAVPPAVGAMIAARLRSLDATGTAVLEAAAVLAGSAEPELVARVAGLSTGRTCAALGDAMRRGLLRDHGPDGGTVRFRHELARLAVYESVPGYRRRGLHAIAAQVLTAAGGALRVRAVDHHRRAGDLRAWAASAEAAAEAALAAGAFGTAHSWLRDVLQAGAVAPERRAEVAVKLGRAALGAADPGGTTSGLLAEVAEAASPEQRAELLLLRLWSALESDGPADGAATALRDALGGLVRRPGLRAIAHALLATPTRLPGLDLAAQKAHLDRARTALTETGDPMAHAVVRTATAHLLLATGGPEGWAAARAVPVHGDRPEIERRLARGLLDLAESALHLGHYTRGLDLAERARRPASGAPSPAFDTRLRAVVARIRWTTGDCGAEDDVGVLSGDPFASGLPNLRLLSAQIDAGQGRLDAARRTLRAVAEEACETGDLAVAAQAAAEFNRVALTLEQRRLGHALARQVLDGVARKGVWVWAAPLLPFAPLDLVREVLPRYRGAVADRDAPLARAALGFAEARMSERYGDAGWAAAGYRRARRGYAVLPDPRLAAHACAGEARARISAGQVPDAEPLRHAWSTFTGLGAVWDANRLKQTMRAAGLPVPHRRGRPGYGNQLSPREREIAVLAASGHTNRDIAAGLYLSDRTVKYHLANAMRKLGVSSRRQLGDVLEPADRSDHTCRCGRCGRELNLS</sequence>
<comment type="caution">
    <text evidence="4">The sequence shown here is derived from an EMBL/GenBank/DDBJ whole genome shotgun (WGS) entry which is preliminary data.</text>
</comment>
<evidence type="ECO:0000313" key="4">
    <source>
        <dbReference type="EMBL" id="MBG6091807.1"/>
    </source>
</evidence>
<dbReference type="PRINTS" id="PR00038">
    <property type="entry name" value="HTHLUXR"/>
</dbReference>
<dbReference type="PANTHER" id="PTHR16305">
    <property type="entry name" value="TESTICULAR SOLUBLE ADENYLYL CYCLASE"/>
    <property type="match status" value="1"/>
</dbReference>
<dbReference type="GO" id="GO:0004016">
    <property type="term" value="F:adenylate cyclase activity"/>
    <property type="evidence" value="ECO:0007669"/>
    <property type="project" value="TreeGrafter"/>
</dbReference>
<dbReference type="InterPro" id="IPR036388">
    <property type="entry name" value="WH-like_DNA-bd_sf"/>
</dbReference>
<dbReference type="GO" id="GO:0003677">
    <property type="term" value="F:DNA binding"/>
    <property type="evidence" value="ECO:0007669"/>
    <property type="project" value="UniProtKB-KW"/>
</dbReference>
<evidence type="ECO:0000256" key="2">
    <source>
        <dbReference type="ARBA" id="ARBA00022840"/>
    </source>
</evidence>
<dbReference type="InterPro" id="IPR027417">
    <property type="entry name" value="P-loop_NTPase"/>
</dbReference>
<dbReference type="PANTHER" id="PTHR16305:SF35">
    <property type="entry name" value="TRANSCRIPTIONAL ACTIVATOR DOMAIN"/>
    <property type="match status" value="1"/>
</dbReference>
<evidence type="ECO:0000256" key="1">
    <source>
        <dbReference type="ARBA" id="ARBA00022741"/>
    </source>
</evidence>
<organism evidence="4 5">
    <name type="scientific">Actinomadura viridis</name>
    <dbReference type="NCBI Taxonomy" id="58110"/>
    <lineage>
        <taxon>Bacteria</taxon>
        <taxon>Bacillati</taxon>
        <taxon>Actinomycetota</taxon>
        <taxon>Actinomycetes</taxon>
        <taxon>Streptosporangiales</taxon>
        <taxon>Thermomonosporaceae</taxon>
        <taxon>Actinomadura</taxon>
    </lineage>
</organism>
<evidence type="ECO:0000313" key="5">
    <source>
        <dbReference type="Proteomes" id="UP000614047"/>
    </source>
</evidence>
<dbReference type="PROSITE" id="PS50043">
    <property type="entry name" value="HTH_LUXR_2"/>
    <property type="match status" value="1"/>
</dbReference>
<dbReference type="SUPFAM" id="SSF46894">
    <property type="entry name" value="C-terminal effector domain of the bipartite response regulators"/>
    <property type="match status" value="1"/>
</dbReference>
<keyword evidence="5" id="KW-1185">Reference proteome</keyword>
<keyword evidence="4" id="KW-0238">DNA-binding</keyword>
<name>A0A931DLP3_9ACTN</name>